<organism evidence="12 13">
    <name type="scientific">Methanotorris formicicus Mc-S-70</name>
    <dbReference type="NCBI Taxonomy" id="647171"/>
    <lineage>
        <taxon>Archaea</taxon>
        <taxon>Methanobacteriati</taxon>
        <taxon>Methanobacteriota</taxon>
        <taxon>Methanomada group</taxon>
        <taxon>Methanococci</taxon>
        <taxon>Methanococcales</taxon>
        <taxon>Methanocaldococcaceae</taxon>
        <taxon>Methanotorris</taxon>
    </lineage>
</organism>
<dbReference type="AlphaFoldDB" id="H1KWT2"/>
<dbReference type="Pfam" id="PF01496">
    <property type="entry name" value="V_ATPase_I"/>
    <property type="match status" value="2"/>
</dbReference>
<dbReference type="PANTHER" id="PTHR11629">
    <property type="entry name" value="VACUOLAR PROTON ATPASES"/>
    <property type="match status" value="1"/>
</dbReference>
<comment type="function">
    <text evidence="8">Component of the A-type ATP synthase that produces ATP from ADP in the presence of a proton gradient across the membrane.</text>
</comment>
<accession>H1KWT2</accession>
<sequence>MLKVVLVRPARMNKIRAVILDEKMDSVIRNLHESGLVELYDMSAKLESPEWRAFLSPATSAEYTRQIATLMIKVGRILDLFKNVKEEGKSSIKELLNPQPPKKKRMSFSSAEEAISYAEKVLSDVDKEVSEPSAKLTKLENRKTELNLLKEQIKYLQDFDIDLRHLGVGEFVYIVSGLTSKEKLNELEKSLDDVTDGYCEIVKGNVVVGEEGEKVPVIIAVLKEYMDSVGAELRKLGFERFDISNVEGTPKELLSNIEKELSNITSEIENTTSQLRKLAEKWEEELLAVYEVLEIEKERGDAFSLCGRTERTYVLEAWVPQKYAGKAKEIIENAADGYAVVEIAEPDEPEEKIPVLLDNPKAIKPFEMLTEMFAPPKYNEVDPTLLIVPGFLMFYGIMLTDAVYGFLLTLTGLFLWKKMGKVSEGAYNLGYILTLAGIATVIAGLVTGGYLGDFLYQFLGFDIYKAGVALVNPLGESAYISEANPLFNMGNISVNNGPMAILIFSIVVGILHLFIGLLVGFLENIKRGNQKDAILNQGIWLFLILAIVVGVAIGNLTIIGVAFVLVMLVCMIKGFMNGGIMDALLGAMDITGFLGNVLSYARLLALCLATGGLAMAVNIMSKLLQDSVPVVGIVLAILMLLLGHTFNFVMNGLGSFIHSLRLHYVEFFGQFYEGGGKKFSPFKAKREFTTP</sequence>
<dbReference type="Gene3D" id="3.30.70.2170">
    <property type="match status" value="1"/>
</dbReference>
<name>H1KWT2_9EURY</name>
<evidence type="ECO:0000256" key="10">
    <source>
        <dbReference type="RuleBase" id="RU361189"/>
    </source>
</evidence>
<dbReference type="GO" id="GO:0016471">
    <property type="term" value="C:vacuolar proton-transporting V-type ATPase complex"/>
    <property type="evidence" value="ECO:0007669"/>
    <property type="project" value="TreeGrafter"/>
</dbReference>
<evidence type="ECO:0000256" key="2">
    <source>
        <dbReference type="ARBA" id="ARBA00009904"/>
    </source>
</evidence>
<dbReference type="NCBIfam" id="NF004428">
    <property type="entry name" value="PRK05771.2-1"/>
    <property type="match status" value="1"/>
</dbReference>
<dbReference type="STRING" id="647171.MetfoDRAFT_0255"/>
<feature type="transmembrane region" description="Helical" evidence="10">
    <location>
        <begin position="558"/>
        <end position="576"/>
    </location>
</feature>
<feature type="transmembrane region" description="Helical" evidence="10">
    <location>
        <begin position="597"/>
        <end position="621"/>
    </location>
</feature>
<evidence type="ECO:0000313" key="13">
    <source>
        <dbReference type="Proteomes" id="UP000003706"/>
    </source>
</evidence>
<keyword evidence="4 10" id="KW-0812">Transmembrane</keyword>
<dbReference type="Proteomes" id="UP000003706">
    <property type="component" value="Unassembled WGS sequence"/>
</dbReference>
<reference evidence="12 13" key="1">
    <citation type="submission" date="2011-09" db="EMBL/GenBank/DDBJ databases">
        <title>The draft genome of Methanotorris formicicus Mc-S-70.</title>
        <authorList>
            <consortium name="US DOE Joint Genome Institute (JGI-PGF)"/>
            <person name="Lucas S."/>
            <person name="Han J."/>
            <person name="Lapidus A."/>
            <person name="Cheng J.-F."/>
            <person name="Goodwin L."/>
            <person name="Pitluck S."/>
            <person name="Peters L."/>
            <person name="Land M.L."/>
            <person name="Hauser L."/>
            <person name="Sieprawska-Lupa M."/>
            <person name="Takai K."/>
            <person name="Miyazaki J."/>
            <person name="Whitman W."/>
            <person name="Woyke T.J."/>
        </authorList>
    </citation>
    <scope>NUCLEOTIDE SEQUENCE [LARGE SCALE GENOMIC DNA]</scope>
    <source>
        <strain evidence="12 13">Mc-S-70</strain>
    </source>
</reference>
<evidence type="ECO:0000256" key="3">
    <source>
        <dbReference type="ARBA" id="ARBA00022448"/>
    </source>
</evidence>
<protein>
    <recommendedName>
        <fullName evidence="9 10">A-type ATP synthase subunit I</fullName>
    </recommendedName>
</protein>
<feature type="transmembrane region" description="Helical" evidence="10">
    <location>
        <begin position="534"/>
        <end position="552"/>
    </location>
</feature>
<dbReference type="RefSeq" id="WP_007043701.1">
    <property type="nucleotide sequence ID" value="NZ_AGJL01000004.1"/>
</dbReference>
<keyword evidence="3 10" id="KW-0813">Transport</keyword>
<dbReference type="PATRIC" id="fig|647171.4.peg.252"/>
<feature type="coiled-coil region" evidence="11">
    <location>
        <begin position="254"/>
        <end position="281"/>
    </location>
</feature>
<comment type="similarity">
    <text evidence="2 10">Belongs to the V-ATPase 116 kDa subunit family.</text>
</comment>
<dbReference type="EMBL" id="AGJL01000004">
    <property type="protein sequence ID" value="EHP89065.1"/>
    <property type="molecule type" value="Genomic_DNA"/>
</dbReference>
<feature type="transmembrane region" description="Helical" evidence="10">
    <location>
        <begin position="428"/>
        <end position="451"/>
    </location>
</feature>
<evidence type="ECO:0000256" key="11">
    <source>
        <dbReference type="SAM" id="Coils"/>
    </source>
</evidence>
<feature type="transmembrane region" description="Helical" evidence="10">
    <location>
        <begin position="627"/>
        <end position="649"/>
    </location>
</feature>
<keyword evidence="7 10" id="KW-0472">Membrane</keyword>
<dbReference type="Gene3D" id="3.30.70.2750">
    <property type="match status" value="1"/>
</dbReference>
<dbReference type="Gene3D" id="1.20.1460.20">
    <property type="match status" value="1"/>
</dbReference>
<gene>
    <name evidence="12" type="ORF">MetfoDRAFT_0255</name>
</gene>
<keyword evidence="11" id="KW-0175">Coiled coil</keyword>
<dbReference type="InterPro" id="IPR002490">
    <property type="entry name" value="V-ATPase_116kDa_su"/>
</dbReference>
<evidence type="ECO:0000256" key="9">
    <source>
        <dbReference type="ARBA" id="ARBA00068671"/>
    </source>
</evidence>
<dbReference type="PANTHER" id="PTHR11629:SF63">
    <property type="entry name" value="V-TYPE PROTON ATPASE SUBUNIT A"/>
    <property type="match status" value="1"/>
</dbReference>
<dbReference type="GO" id="GO:0046961">
    <property type="term" value="F:proton-transporting ATPase activity, rotational mechanism"/>
    <property type="evidence" value="ECO:0007669"/>
    <property type="project" value="InterPro"/>
</dbReference>
<evidence type="ECO:0000256" key="1">
    <source>
        <dbReference type="ARBA" id="ARBA00004141"/>
    </source>
</evidence>
<evidence type="ECO:0000313" key="12">
    <source>
        <dbReference type="EMBL" id="EHP89065.1"/>
    </source>
</evidence>
<evidence type="ECO:0000256" key="7">
    <source>
        <dbReference type="ARBA" id="ARBA00023136"/>
    </source>
</evidence>
<keyword evidence="5 10" id="KW-1133">Transmembrane helix</keyword>
<keyword evidence="13" id="KW-1185">Reference proteome</keyword>
<dbReference type="GO" id="GO:0033179">
    <property type="term" value="C:proton-transporting V-type ATPase, V0 domain"/>
    <property type="evidence" value="ECO:0007669"/>
    <property type="project" value="InterPro"/>
</dbReference>
<feature type="transmembrane region" description="Helical" evidence="10">
    <location>
        <begin position="499"/>
        <end position="522"/>
    </location>
</feature>
<evidence type="ECO:0000256" key="6">
    <source>
        <dbReference type="ARBA" id="ARBA00023065"/>
    </source>
</evidence>
<proteinExistence type="inferred from homology"/>
<feature type="transmembrane region" description="Helical" evidence="10">
    <location>
        <begin position="392"/>
        <end position="416"/>
    </location>
</feature>
<evidence type="ECO:0000256" key="8">
    <source>
        <dbReference type="ARBA" id="ARBA00059506"/>
    </source>
</evidence>
<evidence type="ECO:0000256" key="5">
    <source>
        <dbReference type="ARBA" id="ARBA00022989"/>
    </source>
</evidence>
<comment type="subcellular location">
    <subcellularLocation>
        <location evidence="1">Membrane</location>
        <topology evidence="1">Multi-pass membrane protein</topology>
    </subcellularLocation>
</comment>
<dbReference type="GO" id="GO:0051117">
    <property type="term" value="F:ATPase binding"/>
    <property type="evidence" value="ECO:0007669"/>
    <property type="project" value="TreeGrafter"/>
</dbReference>
<keyword evidence="6 10" id="KW-0406">Ion transport</keyword>
<dbReference type="GO" id="GO:0007035">
    <property type="term" value="P:vacuolar acidification"/>
    <property type="evidence" value="ECO:0007669"/>
    <property type="project" value="TreeGrafter"/>
</dbReference>
<comment type="caution">
    <text evidence="12">The sequence shown here is derived from an EMBL/GenBank/DDBJ whole genome shotgun (WGS) entry which is preliminary data.</text>
</comment>
<evidence type="ECO:0000256" key="4">
    <source>
        <dbReference type="ARBA" id="ARBA00022692"/>
    </source>
</evidence>